<dbReference type="RefSeq" id="WP_025167167.1">
    <property type="nucleotide sequence ID" value="NZ_AWSQ01000009.1"/>
</dbReference>
<dbReference type="NCBIfam" id="NF002759">
    <property type="entry name" value="PRK02813.1"/>
    <property type="match status" value="1"/>
</dbReference>
<evidence type="ECO:0000256" key="3">
    <source>
        <dbReference type="ARBA" id="ARBA00014897"/>
    </source>
</evidence>
<dbReference type="PRINTS" id="PR00932">
    <property type="entry name" value="AMINO1PTASE"/>
</dbReference>
<dbReference type="eggNOG" id="COG1362">
    <property type="taxonomic scope" value="Bacteria"/>
</dbReference>
<name>A0A0A1YFB9_9PSED</name>
<evidence type="ECO:0000256" key="4">
    <source>
        <dbReference type="ARBA" id="ARBA00022438"/>
    </source>
</evidence>
<gene>
    <name evidence="10" type="primary">apeB</name>
    <name evidence="13" type="ORF">TMS3_0121075</name>
</gene>
<dbReference type="SUPFAM" id="SSF101821">
    <property type="entry name" value="Aminopeptidase/glucanase lid domain"/>
    <property type="match status" value="1"/>
</dbReference>
<dbReference type="Pfam" id="PF02127">
    <property type="entry name" value="Peptidase_M18"/>
    <property type="match status" value="1"/>
</dbReference>
<reference evidence="13 14" key="1">
    <citation type="journal article" date="2014" name="Genome Announc.">
        <title>Draft Genome Sequence of Petroleum Oil-Degrading Marine Bacterium Pseudomonas taeanensis Strain MS-3, Isolated from a Crude Oil-Contaminated Seashore.</title>
        <authorList>
            <person name="Lee S.Y."/>
            <person name="Kim S.H."/>
            <person name="Lee D.G."/>
            <person name="Shin S."/>
            <person name="Yun S.H."/>
            <person name="Choi C.W."/>
            <person name="Chung Y.H."/>
            <person name="Choi J.S."/>
            <person name="Kahng H.Y."/>
            <person name="Kim S.I."/>
        </authorList>
    </citation>
    <scope>NUCLEOTIDE SEQUENCE [LARGE SCALE GENOMIC DNA]</scope>
    <source>
        <strain evidence="13 14">MS-3</strain>
    </source>
</reference>
<evidence type="ECO:0000256" key="11">
    <source>
        <dbReference type="RuleBase" id="RU004386"/>
    </source>
</evidence>
<dbReference type="HAMAP" id="MF_00467">
    <property type="entry name" value="Aminopeptidase_M18_2"/>
    <property type="match status" value="1"/>
</dbReference>
<dbReference type="PANTHER" id="PTHR28570:SF3">
    <property type="entry name" value="ASPARTYL AMINOPEPTIDASE"/>
    <property type="match status" value="1"/>
</dbReference>
<keyword evidence="8 10" id="KW-0862">Zinc</keyword>
<dbReference type="Gene3D" id="2.30.250.10">
    <property type="entry name" value="Aminopeptidase i, Domain 2"/>
    <property type="match status" value="1"/>
</dbReference>
<evidence type="ECO:0000313" key="14">
    <source>
        <dbReference type="Proteomes" id="UP000030063"/>
    </source>
</evidence>
<comment type="cofactor">
    <cofactor evidence="1 10 12">
        <name>Zn(2+)</name>
        <dbReference type="ChEBI" id="CHEBI:29105"/>
    </cofactor>
</comment>
<dbReference type="SUPFAM" id="SSF53187">
    <property type="entry name" value="Zn-dependent exopeptidases"/>
    <property type="match status" value="1"/>
</dbReference>
<evidence type="ECO:0000256" key="5">
    <source>
        <dbReference type="ARBA" id="ARBA00022670"/>
    </source>
</evidence>
<evidence type="ECO:0000256" key="1">
    <source>
        <dbReference type="ARBA" id="ARBA00001947"/>
    </source>
</evidence>
<evidence type="ECO:0000256" key="8">
    <source>
        <dbReference type="ARBA" id="ARBA00022833"/>
    </source>
</evidence>
<evidence type="ECO:0000256" key="10">
    <source>
        <dbReference type="HAMAP-Rule" id="MF_00467"/>
    </source>
</evidence>
<dbReference type="PANTHER" id="PTHR28570">
    <property type="entry name" value="ASPARTYL AMINOPEPTIDASE"/>
    <property type="match status" value="1"/>
</dbReference>
<dbReference type="GO" id="GO:0006508">
    <property type="term" value="P:proteolysis"/>
    <property type="evidence" value="ECO:0007669"/>
    <property type="project" value="UniProtKB-UniRule"/>
</dbReference>
<comment type="caution">
    <text evidence="13">The sequence shown here is derived from an EMBL/GenBank/DDBJ whole genome shotgun (WGS) entry which is preliminary data.</text>
</comment>
<keyword evidence="9 10" id="KW-0482">Metalloprotease</keyword>
<evidence type="ECO:0000313" key="13">
    <source>
        <dbReference type="EMBL" id="KFX67708.1"/>
    </source>
</evidence>
<dbReference type="InterPro" id="IPR001948">
    <property type="entry name" value="Peptidase_M18"/>
</dbReference>
<dbReference type="GO" id="GO:0008270">
    <property type="term" value="F:zinc ion binding"/>
    <property type="evidence" value="ECO:0007669"/>
    <property type="project" value="UniProtKB-UniRule"/>
</dbReference>
<dbReference type="GO" id="GO:0004177">
    <property type="term" value="F:aminopeptidase activity"/>
    <property type="evidence" value="ECO:0007669"/>
    <property type="project" value="UniProtKB-UniRule"/>
</dbReference>
<keyword evidence="4 10" id="KW-0031">Aminopeptidase</keyword>
<protein>
    <recommendedName>
        <fullName evidence="3 10">Probable M18 family aminopeptidase 2</fullName>
        <ecNumber evidence="10">3.4.11.-</ecNumber>
    </recommendedName>
</protein>
<evidence type="ECO:0000256" key="6">
    <source>
        <dbReference type="ARBA" id="ARBA00022723"/>
    </source>
</evidence>
<dbReference type="AlphaFoldDB" id="A0A0A1YFB9"/>
<dbReference type="GO" id="GO:0008237">
    <property type="term" value="F:metallopeptidase activity"/>
    <property type="evidence" value="ECO:0007669"/>
    <property type="project" value="UniProtKB-UniRule"/>
</dbReference>
<feature type="binding site" evidence="10">
    <location>
        <position position="82"/>
    </location>
    <ligand>
        <name>Zn(2+)</name>
        <dbReference type="ChEBI" id="CHEBI:29105"/>
    </ligand>
</feature>
<dbReference type="Gene3D" id="3.40.630.10">
    <property type="entry name" value="Zn peptidases"/>
    <property type="match status" value="1"/>
</dbReference>
<evidence type="ECO:0000256" key="12">
    <source>
        <dbReference type="RuleBase" id="RU004387"/>
    </source>
</evidence>
<keyword evidence="6 10" id="KW-0479">Metal-binding</keyword>
<feature type="binding site" evidence="10">
    <location>
        <position position="156"/>
    </location>
    <ligand>
        <name>Zn(2+)</name>
        <dbReference type="ChEBI" id="CHEBI:29105"/>
    </ligand>
</feature>
<dbReference type="GO" id="GO:0005737">
    <property type="term" value="C:cytoplasm"/>
    <property type="evidence" value="ECO:0007669"/>
    <property type="project" value="UniProtKB-ARBA"/>
</dbReference>
<dbReference type="EMBL" id="AWSQ01000009">
    <property type="protein sequence ID" value="KFX67708.1"/>
    <property type="molecule type" value="Genomic_DNA"/>
</dbReference>
<accession>A0A0A1YFB9</accession>
<sequence>MRDELNQGLIDFLKASPTPFHATASLAQRLEAAGYQRLDERAPWHTEAGGRYYVTRNDSAIIAFQLGKRPPIEAGIRLVGAHTDSPCLRVKPQPELQRQDFFQLGVEVYGGALLAPWFDRDLSLAGRVTFRRDGKVESQLIDFQNPIAVIPNLAIHLNREANQGWAINPQNELPPILAQLAGAEKADFRALLANQLAQEHGLNADAVLDYELSFYDTQSAAVIGLSNDFIAGARLDNLLSCYAGLQALLAAPDAQSCVLVCNDHEEVGSSSACGADGPMLEQVLRRVLPEGDDFVRCIQHSLLVSADNAHAVHPNYADKHDENHGPKLNAGPVIKINSNQRYATNSESAGFFRHLCLENEVPVQSFVVRSDMACGSTIGPITASQLGVRTVDIGLPTFAMHSIRELAGSHDLEHLVKVLTAFYASPELP</sequence>
<dbReference type="Proteomes" id="UP000030063">
    <property type="component" value="Unassembled WGS sequence"/>
</dbReference>
<dbReference type="InterPro" id="IPR022984">
    <property type="entry name" value="M18_aminopeptidase_2"/>
</dbReference>
<evidence type="ECO:0000256" key="7">
    <source>
        <dbReference type="ARBA" id="ARBA00022801"/>
    </source>
</evidence>
<keyword evidence="7 10" id="KW-0378">Hydrolase</keyword>
<dbReference type="OrthoDB" id="5288740at2"/>
<evidence type="ECO:0000256" key="2">
    <source>
        <dbReference type="ARBA" id="ARBA00008290"/>
    </source>
</evidence>
<organism evidence="13 14">
    <name type="scientific">Pseudomonas taeanensis MS-3</name>
    <dbReference type="NCBI Taxonomy" id="1395571"/>
    <lineage>
        <taxon>Bacteria</taxon>
        <taxon>Pseudomonadati</taxon>
        <taxon>Pseudomonadota</taxon>
        <taxon>Gammaproteobacteria</taxon>
        <taxon>Pseudomonadales</taxon>
        <taxon>Pseudomonadaceae</taxon>
        <taxon>Pseudomonas</taxon>
    </lineage>
</organism>
<dbReference type="FunFam" id="2.30.250.10:FF:000003">
    <property type="entry name" value="Probable M18 family aminopeptidase 2"/>
    <property type="match status" value="1"/>
</dbReference>
<comment type="similarity">
    <text evidence="2 10 11">Belongs to the peptidase M18 family.</text>
</comment>
<dbReference type="EC" id="3.4.11.-" evidence="10"/>
<dbReference type="InterPro" id="IPR023358">
    <property type="entry name" value="Peptidase_M18_dom2"/>
</dbReference>
<feature type="binding site" evidence="10">
    <location>
        <position position="401"/>
    </location>
    <ligand>
        <name>Zn(2+)</name>
        <dbReference type="ChEBI" id="CHEBI:29105"/>
    </ligand>
</feature>
<proteinExistence type="inferred from homology"/>
<keyword evidence="5 10" id="KW-0645">Protease</keyword>
<keyword evidence="14" id="KW-1185">Reference proteome</keyword>
<dbReference type="CDD" id="cd05658">
    <property type="entry name" value="M18_DAP"/>
    <property type="match status" value="1"/>
</dbReference>
<evidence type="ECO:0000256" key="9">
    <source>
        <dbReference type="ARBA" id="ARBA00023049"/>
    </source>
</evidence>